<sequence>MRKNRDKTKELLEELVTELYREANVVRPAFMGDAYLLAGDGQYLGKITSNKSDPDAITNPYGRYGSRYSPFSIFNPSSPYGSREGALSIHNPHATTPPELYLQGKPAGRVTANKELPDAIDSEQFLRQLKSDPDAIWKLL</sequence>
<dbReference type="EMBL" id="LGGN01000005">
    <property type="protein sequence ID" value="KUK78756.1"/>
    <property type="molecule type" value="Genomic_DNA"/>
</dbReference>
<dbReference type="AlphaFoldDB" id="A0A101HKY5"/>
<organism evidence="1 2">
    <name type="scientific">Proteiniphilum acetatigenes</name>
    <dbReference type="NCBI Taxonomy" id="294710"/>
    <lineage>
        <taxon>Bacteria</taxon>
        <taxon>Pseudomonadati</taxon>
        <taxon>Bacteroidota</taxon>
        <taxon>Bacteroidia</taxon>
        <taxon>Bacteroidales</taxon>
        <taxon>Dysgonomonadaceae</taxon>
        <taxon>Proteiniphilum</taxon>
    </lineage>
</organism>
<evidence type="ECO:0000313" key="1">
    <source>
        <dbReference type="EMBL" id="KUK78756.1"/>
    </source>
</evidence>
<dbReference type="Proteomes" id="UP000053860">
    <property type="component" value="Unassembled WGS sequence"/>
</dbReference>
<reference evidence="2" key="1">
    <citation type="journal article" date="2015" name="MBio">
        <title>Genome-Resolved Metagenomic Analysis Reveals Roles for Candidate Phyla and Other Microbial Community Members in Biogeochemical Transformations in Oil Reservoirs.</title>
        <authorList>
            <person name="Hu P."/>
            <person name="Tom L."/>
            <person name="Singh A."/>
            <person name="Thomas B.C."/>
            <person name="Baker B.J."/>
            <person name="Piceno Y.M."/>
            <person name="Andersen G.L."/>
            <person name="Banfield J.F."/>
        </authorList>
    </citation>
    <scope>NUCLEOTIDE SEQUENCE [LARGE SCALE GENOMIC DNA]</scope>
</reference>
<evidence type="ECO:0000313" key="2">
    <source>
        <dbReference type="Proteomes" id="UP000053860"/>
    </source>
</evidence>
<proteinExistence type="predicted"/>
<name>A0A101HKY5_9BACT</name>
<gene>
    <name evidence="1" type="ORF">XD92_0069</name>
</gene>
<comment type="caution">
    <text evidence="1">The sequence shown here is derived from an EMBL/GenBank/DDBJ whole genome shotgun (WGS) entry which is preliminary data.</text>
</comment>
<protein>
    <submittedName>
        <fullName evidence="1">Uncharacterized protein</fullName>
    </submittedName>
</protein>
<accession>A0A101HKY5</accession>